<evidence type="ECO:0000259" key="8">
    <source>
        <dbReference type="Pfam" id="PF01545"/>
    </source>
</evidence>
<comment type="similarity">
    <text evidence="2">Belongs to the cation diffusion facilitator (CDF) transporter (TC 2.A.4) family.</text>
</comment>
<dbReference type="InterPro" id="IPR027470">
    <property type="entry name" value="Cation_efflux_CTD"/>
</dbReference>
<dbReference type="InterPro" id="IPR002524">
    <property type="entry name" value="Cation_efflux"/>
</dbReference>
<dbReference type="SUPFAM" id="SSF161111">
    <property type="entry name" value="Cation efflux protein transmembrane domain-like"/>
    <property type="match status" value="1"/>
</dbReference>
<dbReference type="AlphaFoldDB" id="A0A7V0T519"/>
<evidence type="ECO:0000256" key="4">
    <source>
        <dbReference type="ARBA" id="ARBA00022692"/>
    </source>
</evidence>
<dbReference type="Proteomes" id="UP000885672">
    <property type="component" value="Unassembled WGS sequence"/>
</dbReference>
<feature type="transmembrane region" description="Helical" evidence="7">
    <location>
        <begin position="174"/>
        <end position="192"/>
    </location>
</feature>
<feature type="domain" description="Cation efflux protein transmembrane" evidence="8">
    <location>
        <begin position="32"/>
        <end position="227"/>
    </location>
</feature>
<keyword evidence="6 7" id="KW-0472">Membrane</keyword>
<dbReference type="Pfam" id="PF01545">
    <property type="entry name" value="Cation_efflux"/>
    <property type="match status" value="1"/>
</dbReference>
<dbReference type="Pfam" id="PF16916">
    <property type="entry name" value="ZT_dimer"/>
    <property type="match status" value="1"/>
</dbReference>
<dbReference type="GO" id="GO:0008324">
    <property type="term" value="F:monoatomic cation transmembrane transporter activity"/>
    <property type="evidence" value="ECO:0007669"/>
    <property type="project" value="InterPro"/>
</dbReference>
<evidence type="ECO:0000256" key="2">
    <source>
        <dbReference type="ARBA" id="ARBA00008114"/>
    </source>
</evidence>
<accession>A0A7V0T519</accession>
<feature type="domain" description="Cation efflux protein cytoplasmic" evidence="9">
    <location>
        <begin position="234"/>
        <end position="308"/>
    </location>
</feature>
<feature type="transmembrane region" description="Helical" evidence="7">
    <location>
        <begin position="99"/>
        <end position="121"/>
    </location>
</feature>
<organism evidence="10">
    <name type="scientific">candidate division WOR-3 bacterium</name>
    <dbReference type="NCBI Taxonomy" id="2052148"/>
    <lineage>
        <taxon>Bacteria</taxon>
        <taxon>Bacteria division WOR-3</taxon>
    </lineage>
</organism>
<dbReference type="NCBIfam" id="TIGR01297">
    <property type="entry name" value="CDF"/>
    <property type="match status" value="1"/>
</dbReference>
<dbReference type="SUPFAM" id="SSF160240">
    <property type="entry name" value="Cation efflux protein cytoplasmic domain-like"/>
    <property type="match status" value="1"/>
</dbReference>
<dbReference type="InterPro" id="IPR027469">
    <property type="entry name" value="Cation_efflux_TMD_sf"/>
</dbReference>
<dbReference type="EMBL" id="DSBX01000059">
    <property type="protein sequence ID" value="HDQ98980.1"/>
    <property type="molecule type" value="Genomic_DNA"/>
</dbReference>
<name>A0A7V0T519_UNCW3</name>
<protein>
    <submittedName>
        <fullName evidence="10">Cation transporter</fullName>
    </submittedName>
</protein>
<evidence type="ECO:0000259" key="9">
    <source>
        <dbReference type="Pfam" id="PF16916"/>
    </source>
</evidence>
<dbReference type="FunFam" id="1.20.1510.10:FF:000006">
    <property type="entry name" value="Divalent cation efflux transporter"/>
    <property type="match status" value="1"/>
</dbReference>
<reference evidence="10" key="1">
    <citation type="journal article" date="2020" name="mSystems">
        <title>Genome- and Community-Level Interaction Insights into Carbon Utilization and Element Cycling Functions of Hydrothermarchaeota in Hydrothermal Sediment.</title>
        <authorList>
            <person name="Zhou Z."/>
            <person name="Liu Y."/>
            <person name="Xu W."/>
            <person name="Pan J."/>
            <person name="Luo Z.H."/>
            <person name="Li M."/>
        </authorList>
    </citation>
    <scope>NUCLEOTIDE SEQUENCE [LARGE SCALE GENOMIC DNA]</scope>
    <source>
        <strain evidence="10">SpSt-1182</strain>
    </source>
</reference>
<dbReference type="GO" id="GO:0016020">
    <property type="term" value="C:membrane"/>
    <property type="evidence" value="ECO:0007669"/>
    <property type="project" value="UniProtKB-SubCell"/>
</dbReference>
<feature type="transmembrane region" description="Helical" evidence="7">
    <location>
        <begin position="57"/>
        <end position="78"/>
    </location>
</feature>
<dbReference type="InterPro" id="IPR050291">
    <property type="entry name" value="CDF_Transporter"/>
</dbReference>
<comment type="subcellular location">
    <subcellularLocation>
        <location evidence="1">Membrane</location>
        <topology evidence="1">Multi-pass membrane protein</topology>
    </subcellularLocation>
</comment>
<feature type="transmembrane region" description="Helical" evidence="7">
    <location>
        <begin position="133"/>
        <end position="153"/>
    </location>
</feature>
<gene>
    <name evidence="10" type="ORF">ENN51_01645</name>
</gene>
<dbReference type="InterPro" id="IPR036837">
    <property type="entry name" value="Cation_efflux_CTD_sf"/>
</dbReference>
<keyword evidence="4 7" id="KW-0812">Transmembrane</keyword>
<comment type="caution">
    <text evidence="10">The sequence shown here is derived from an EMBL/GenBank/DDBJ whole genome shotgun (WGS) entry which is preliminary data.</text>
</comment>
<keyword evidence="3" id="KW-0813">Transport</keyword>
<evidence type="ECO:0000256" key="1">
    <source>
        <dbReference type="ARBA" id="ARBA00004141"/>
    </source>
</evidence>
<dbReference type="PANTHER" id="PTHR43840">
    <property type="entry name" value="MITOCHONDRIAL METAL TRANSPORTER 1-RELATED"/>
    <property type="match status" value="1"/>
</dbReference>
<dbReference type="Gene3D" id="3.30.70.1350">
    <property type="entry name" value="Cation efflux protein, cytoplasmic domain"/>
    <property type="match status" value="1"/>
</dbReference>
<dbReference type="InterPro" id="IPR058533">
    <property type="entry name" value="Cation_efflux_TM"/>
</dbReference>
<evidence type="ECO:0000313" key="10">
    <source>
        <dbReference type="EMBL" id="HDQ98980.1"/>
    </source>
</evidence>
<evidence type="ECO:0000256" key="7">
    <source>
        <dbReference type="SAM" id="Phobius"/>
    </source>
</evidence>
<dbReference type="PANTHER" id="PTHR43840:SF15">
    <property type="entry name" value="MITOCHONDRIAL METAL TRANSPORTER 1-RELATED"/>
    <property type="match status" value="1"/>
</dbReference>
<dbReference type="Gene3D" id="1.20.1510.10">
    <property type="entry name" value="Cation efflux protein transmembrane domain"/>
    <property type="match status" value="1"/>
</dbReference>
<evidence type="ECO:0000256" key="5">
    <source>
        <dbReference type="ARBA" id="ARBA00022989"/>
    </source>
</evidence>
<keyword evidence="5 7" id="KW-1133">Transmembrane helix</keyword>
<evidence type="ECO:0000256" key="6">
    <source>
        <dbReference type="ARBA" id="ARBA00023136"/>
    </source>
</evidence>
<sequence>MQARLTIRPPPPSLSTMPFSARRGHEERAVTLAGLVVNILLFAGKLAVGIIGRSSAIIADGLHSASDLASDFAVLWGIRAARRPADADHQYGHARYESVLTLFIGSLLIAAALYIGIESLIGLGRPASGPANWWPFAAALASVALKEALYRLTRRVGQRHRSSALLANAWHHRSDAFSSVAAAAGIAGALIGGPGWRFLDNLTAVLLAAFLVGVGGKIARDALRELCDYAPDAAAQVKMEEVIAGIAGVGRFHAFRARRAGGLIQMDVHVLVDPELSVRAGHDIASRVERKLCRAFPDIAGVVVHIEPLDDPGRP</sequence>
<evidence type="ECO:0000256" key="3">
    <source>
        <dbReference type="ARBA" id="ARBA00022448"/>
    </source>
</evidence>
<feature type="transmembrane region" description="Helical" evidence="7">
    <location>
        <begin position="29"/>
        <end position="51"/>
    </location>
</feature>
<feature type="transmembrane region" description="Helical" evidence="7">
    <location>
        <begin position="198"/>
        <end position="216"/>
    </location>
</feature>
<proteinExistence type="inferred from homology"/>